<dbReference type="Proteomes" id="UP000203464">
    <property type="component" value="Unassembled WGS sequence"/>
</dbReference>
<evidence type="ECO:0000313" key="2">
    <source>
        <dbReference type="Proteomes" id="UP000203464"/>
    </source>
</evidence>
<proteinExistence type="predicted"/>
<organism evidence="1 2">
    <name type="scientific">Octadecabacter ascidiaceicola</name>
    <dbReference type="NCBI Taxonomy" id="1655543"/>
    <lineage>
        <taxon>Bacteria</taxon>
        <taxon>Pseudomonadati</taxon>
        <taxon>Pseudomonadota</taxon>
        <taxon>Alphaproteobacteria</taxon>
        <taxon>Rhodobacterales</taxon>
        <taxon>Roseobacteraceae</taxon>
        <taxon>Octadecabacter</taxon>
    </lineage>
</organism>
<protein>
    <submittedName>
        <fullName evidence="1">Uncharacterized protein</fullName>
    </submittedName>
</protein>
<keyword evidence="2" id="KW-1185">Reference proteome</keyword>
<gene>
    <name evidence="1" type="ORF">OCA8868_03252</name>
</gene>
<evidence type="ECO:0000313" key="1">
    <source>
        <dbReference type="EMBL" id="SMX44899.1"/>
    </source>
</evidence>
<accession>A0A238KPX1</accession>
<name>A0A238KPX1_9RHOB</name>
<dbReference type="AlphaFoldDB" id="A0A238KPX1"/>
<reference evidence="2" key="1">
    <citation type="submission" date="2017-05" db="EMBL/GenBank/DDBJ databases">
        <authorList>
            <person name="Rodrigo-Torres L."/>
            <person name="Arahal R. D."/>
            <person name="Lucena T."/>
        </authorList>
    </citation>
    <scope>NUCLEOTIDE SEQUENCE [LARGE SCALE GENOMIC DNA]</scope>
    <source>
        <strain evidence="2">CECT 8868</strain>
    </source>
</reference>
<dbReference type="EMBL" id="FXYD01000006">
    <property type="protein sequence ID" value="SMX44899.1"/>
    <property type="molecule type" value="Genomic_DNA"/>
</dbReference>
<sequence>MQTQTPNGLTEARVTQRDGVPLSVSSTYAHPMAVTQRVSNSGTLTLDYDADVSGIDRINHTMTWTSAVTLGSNERSINTGIVTITYLRSDTIQIGTCTYDIWILHENMVLNGRDPIMAEKTYAPDLGLVLSSISLNPDRSPRSGVFFDEIAAE</sequence>